<evidence type="ECO:0000256" key="1">
    <source>
        <dbReference type="SAM" id="MobiDB-lite"/>
    </source>
</evidence>
<evidence type="ECO:0000313" key="2">
    <source>
        <dbReference type="EMBL" id="GAW81887.1"/>
    </source>
</evidence>
<protein>
    <submittedName>
        <fullName evidence="2">Uncharacterized protein</fullName>
    </submittedName>
</protein>
<accession>A0A1Y1JL05</accession>
<dbReference type="OMA" id="QWIEAFK"/>
<organism evidence="2 3">
    <name type="scientific">Plasmodium gonderi</name>
    <dbReference type="NCBI Taxonomy" id="77519"/>
    <lineage>
        <taxon>Eukaryota</taxon>
        <taxon>Sar</taxon>
        <taxon>Alveolata</taxon>
        <taxon>Apicomplexa</taxon>
        <taxon>Aconoidasida</taxon>
        <taxon>Haemosporida</taxon>
        <taxon>Plasmodiidae</taxon>
        <taxon>Plasmodium</taxon>
        <taxon>Plasmodium (Plasmodium)</taxon>
    </lineage>
</organism>
<dbReference type="EMBL" id="BDQF01000012">
    <property type="protein sequence ID" value="GAW81887.1"/>
    <property type="molecule type" value="Genomic_DNA"/>
</dbReference>
<feature type="region of interest" description="Disordered" evidence="1">
    <location>
        <begin position="74"/>
        <end position="141"/>
    </location>
</feature>
<reference evidence="3" key="1">
    <citation type="submission" date="2017-04" db="EMBL/GenBank/DDBJ databases">
        <title>Plasmodium gonderi genome.</title>
        <authorList>
            <person name="Arisue N."/>
            <person name="Honma H."/>
            <person name="Kawai S."/>
            <person name="Tougan T."/>
            <person name="Tanabe K."/>
            <person name="Horii T."/>
        </authorList>
    </citation>
    <scope>NUCLEOTIDE SEQUENCE [LARGE SCALE GENOMIC DNA]</scope>
    <source>
        <strain evidence="3">ATCC 30045</strain>
    </source>
</reference>
<feature type="region of interest" description="Disordered" evidence="1">
    <location>
        <begin position="220"/>
        <end position="242"/>
    </location>
</feature>
<dbReference type="OrthoDB" id="387338at2759"/>
<proteinExistence type="predicted"/>
<dbReference type="AlphaFoldDB" id="A0A1Y1JL05"/>
<feature type="region of interest" description="Disordered" evidence="1">
    <location>
        <begin position="567"/>
        <end position="586"/>
    </location>
</feature>
<feature type="compositionally biased region" description="Polar residues" evidence="1">
    <location>
        <begin position="221"/>
        <end position="233"/>
    </location>
</feature>
<dbReference type="RefSeq" id="XP_028544476.1">
    <property type="nucleotide sequence ID" value="XM_028688675.1"/>
</dbReference>
<comment type="caution">
    <text evidence="2">The sequence shown here is derived from an EMBL/GenBank/DDBJ whole genome shotgun (WGS) entry which is preliminary data.</text>
</comment>
<sequence length="855" mass="98529">MLFVNPEKKTQTENFVPVHPDHERSTKDGYNGPTIKLLENNPNKGKMSISSVETICSYANSSPQLGREERACTANSSERSEESQEFQIKGTNETNRASIIHNPENSLHTESITHTESVTNRNGIENNKGQSNRGCPSSPTEILQKASSSCALGRINSNYIIHSNNNTSGIRGEWSGKVIVSNVVNNSSKKESKLMSICGNHSTSDGYSVNEFDKRKKVEQQAEQVDTAQVRSSETGRRESCEYGVEDYEEMHRESIKGELQIACIDNNNKHNNFFKEIPISEHGSNSCCDYNLDNNKKVIINTIKNVCQTNGDTFTYLNEMLNQTYKENVELDGSEYIFLYDICLKDVTPSDEVSKVNEGNRYYENNSIGAARQKDEKDLLILNGTYNKYLNIFHNVSSQISKVKRLLYPREIHVLRDYTAKDPPEMMAEVANKFDNTQMECDMQTEMNHWNEKLNRCTTVSNQDETNLESVHALFTEENQVSSSRKMKLLEKLNYIFFAAMRENFPDYATCVKVDGRTTFTGSATHNDIGDTSLSVLDAPANAGENIITKAIATTAITATATSTKNSTTRTSDYSKSSKRNTENDQLRHVDMGKISYHMKNGINRRVHETDIYDIQIIKKGYTFIFIKREQWKKYYCIFFNIKSNTVYKNNLIYKHYCKVYDKELVHNLIKAPDSYSNYFLAFFQDDYFEMSKISNLQIAILLRKNSYEFIFEISKNEKSNIVMHNFQDIHLDHVNIQRVRSSLNVFDINSAPYYFIPFQYSLDDFIGSRKEIINSNSFQDTTSLNRGINLQYNLLKEWNDCLCSVMEKMKYRCKYLSAKRGQNEKTHYVNKKFHQWIEAFKQERNIQDRTRVC</sequence>
<feature type="compositionally biased region" description="Polar residues" evidence="1">
    <location>
        <begin position="89"/>
        <end position="141"/>
    </location>
</feature>
<dbReference type="GeneID" id="39748619"/>
<keyword evidence="3" id="KW-1185">Reference proteome</keyword>
<evidence type="ECO:0000313" key="3">
    <source>
        <dbReference type="Proteomes" id="UP000195521"/>
    </source>
</evidence>
<dbReference type="Proteomes" id="UP000195521">
    <property type="component" value="Unassembled WGS sequence"/>
</dbReference>
<gene>
    <name evidence="2" type="ORF">PGO_113410</name>
</gene>
<name>A0A1Y1JL05_PLAGO</name>